<protein>
    <submittedName>
        <fullName evidence="1">Uncharacterized protein</fullName>
    </submittedName>
</protein>
<evidence type="ECO:0000313" key="2">
    <source>
        <dbReference type="Proteomes" id="UP000655420"/>
    </source>
</evidence>
<sequence>MNDPYRELAEKLYALNGFPLPDEDADVPRDFTIKATPQMLANWANALGVVCQHLLTNSAVFRDFPNLADPLHQLMAKLSNEVVRDRSRRAGVGRPRYDGNALQIRTLALAWETLLAELGMARRDAATMVVDALNEGGITTSKTSLKNWRHKWLEEGDESADGSVSRKQRYHDTLERLAEGHTDLSDAIGKCRAMIVSIALSNSG</sequence>
<dbReference type="AlphaFoldDB" id="A0A8J7M770"/>
<proteinExistence type="predicted"/>
<gene>
    <name evidence="1" type="ORF">H0I76_11485</name>
</gene>
<dbReference type="EMBL" id="JAEHHL010000006">
    <property type="protein sequence ID" value="MBK0399814.1"/>
    <property type="molecule type" value="Genomic_DNA"/>
</dbReference>
<keyword evidence="2" id="KW-1185">Reference proteome</keyword>
<name>A0A8J7M770_9RHOB</name>
<comment type="caution">
    <text evidence="1">The sequence shown here is derived from an EMBL/GenBank/DDBJ whole genome shotgun (WGS) entry which is preliminary data.</text>
</comment>
<organism evidence="1 2">
    <name type="scientific">Thermohalobaculum xanthum</name>
    <dbReference type="NCBI Taxonomy" id="2753746"/>
    <lineage>
        <taxon>Bacteria</taxon>
        <taxon>Pseudomonadati</taxon>
        <taxon>Pseudomonadota</taxon>
        <taxon>Alphaproteobacteria</taxon>
        <taxon>Rhodobacterales</taxon>
        <taxon>Paracoccaceae</taxon>
        <taxon>Thermohalobaculum</taxon>
    </lineage>
</organism>
<dbReference type="Proteomes" id="UP000655420">
    <property type="component" value="Unassembled WGS sequence"/>
</dbReference>
<reference evidence="1" key="1">
    <citation type="submission" date="2020-12" db="EMBL/GenBank/DDBJ databases">
        <title>Bacterial taxonomy.</title>
        <authorList>
            <person name="Pan X."/>
        </authorList>
    </citation>
    <scope>NUCLEOTIDE SEQUENCE</scope>
    <source>
        <strain evidence="1">M0105</strain>
    </source>
</reference>
<dbReference type="RefSeq" id="WP_200610002.1">
    <property type="nucleotide sequence ID" value="NZ_JAEHHL010000006.1"/>
</dbReference>
<accession>A0A8J7M770</accession>
<evidence type="ECO:0000313" key="1">
    <source>
        <dbReference type="EMBL" id="MBK0399814.1"/>
    </source>
</evidence>